<evidence type="ECO:0000256" key="2">
    <source>
        <dbReference type="SAM" id="Coils"/>
    </source>
</evidence>
<dbReference type="SUPFAM" id="SSF56563">
    <property type="entry name" value="Major capsid protein gp5"/>
    <property type="match status" value="1"/>
</dbReference>
<comment type="caution">
    <text evidence="4">The sequence shown here is derived from an EMBL/GenBank/DDBJ whole genome shotgun (WGS) entry which is preliminary data.</text>
</comment>
<dbReference type="EMBL" id="JACDTY010000007">
    <property type="protein sequence ID" value="MBA1141744.1"/>
    <property type="molecule type" value="Genomic_DNA"/>
</dbReference>
<dbReference type="InterPro" id="IPR054612">
    <property type="entry name" value="Phage_capsid-like_C"/>
</dbReference>
<gene>
    <name evidence="4" type="ORF">H0241_15960</name>
</gene>
<evidence type="ECO:0000313" key="4">
    <source>
        <dbReference type="EMBL" id="MBA1141744.1"/>
    </source>
</evidence>
<dbReference type="Gene3D" id="3.30.2400.10">
    <property type="entry name" value="Major capsid protein gp5"/>
    <property type="match status" value="1"/>
</dbReference>
<feature type="coiled-coil region" evidence="2">
    <location>
        <begin position="48"/>
        <end position="82"/>
    </location>
</feature>
<keyword evidence="2" id="KW-0175">Coiled coil</keyword>
<organism evidence="4 5">
    <name type="scientific">Mesorhizobium neociceri</name>
    <dbReference type="NCBI Taxonomy" id="1307853"/>
    <lineage>
        <taxon>Bacteria</taxon>
        <taxon>Pseudomonadati</taxon>
        <taxon>Pseudomonadota</taxon>
        <taxon>Alphaproteobacteria</taxon>
        <taxon>Hyphomicrobiales</taxon>
        <taxon>Phyllobacteriaceae</taxon>
        <taxon>Mesorhizobium</taxon>
    </lineage>
</organism>
<reference evidence="4 5" key="1">
    <citation type="submission" date="2020-07" db="EMBL/GenBank/DDBJ databases">
        <title>Definition of the novel symbiovar canariense within Mesorhizobium novociceri, a new species of genus Mesorhizobium nodulating Cicer canariense in the Caldera de Taburiente National Park (La Palma, Canary Islands).</title>
        <authorList>
            <person name="Leon-Barrios M."/>
            <person name="Perez-Yepez J."/>
            <person name="Flores-Felix J.D."/>
            <person name="Ramirez-Baena M.H."/>
            <person name="Pulido-Suarez L."/>
            <person name="Igual J.M."/>
            <person name="Velazquez E."/>
            <person name="Peix A."/>
        </authorList>
    </citation>
    <scope>NUCLEOTIDE SEQUENCE [LARGE SCALE GENOMIC DNA]</scope>
    <source>
        <strain evidence="4 5">CCANP35</strain>
    </source>
</reference>
<dbReference type="AlphaFoldDB" id="A0A838B7U1"/>
<accession>A0A838B7U1</accession>
<dbReference type="Proteomes" id="UP000558284">
    <property type="component" value="Unassembled WGS sequence"/>
</dbReference>
<dbReference type="NCBIfam" id="TIGR01554">
    <property type="entry name" value="major_cap_HK97"/>
    <property type="match status" value="1"/>
</dbReference>
<evidence type="ECO:0000313" key="5">
    <source>
        <dbReference type="Proteomes" id="UP000558284"/>
    </source>
</evidence>
<proteinExistence type="predicted"/>
<feature type="domain" description="Phage capsid-like C-terminal" evidence="3">
    <location>
        <begin position="147"/>
        <end position="425"/>
    </location>
</feature>
<keyword evidence="5" id="KW-1185">Reference proteome</keyword>
<comment type="subcellular location">
    <subcellularLocation>
        <location evidence="1">Virion</location>
    </subcellularLocation>
</comment>
<evidence type="ECO:0000259" key="3">
    <source>
        <dbReference type="Pfam" id="PF05065"/>
    </source>
</evidence>
<evidence type="ECO:0000256" key="1">
    <source>
        <dbReference type="ARBA" id="ARBA00004328"/>
    </source>
</evidence>
<dbReference type="Pfam" id="PF05065">
    <property type="entry name" value="Phage_capsid"/>
    <property type="match status" value="1"/>
</dbReference>
<name>A0A838B7U1_9HYPH</name>
<dbReference type="InterPro" id="IPR024455">
    <property type="entry name" value="Phage_capsid"/>
</dbReference>
<dbReference type="Gene3D" id="3.30.2320.10">
    <property type="entry name" value="hypothetical protein PF0899 domain"/>
    <property type="match status" value="1"/>
</dbReference>
<protein>
    <submittedName>
        <fullName evidence="4">Phage major capsid protein</fullName>
    </submittedName>
</protein>
<sequence length="427" mass="46551">MDPEELKKAISPVMTAFEEFKITNDNRLKEIEKKGSADVITTEKLTKIETTLQQYEGLNQKLTMAEQQAKAAKDAAERIEVALARLPANDRSRKDPGEAKAMFNSWARAVVRAHAVGVVNLGADEQKVLADVMAEAKALNVGTDTAGGYLAPTEYVAEIIKAVTLSSPARGLVRVRNTANKAIQIPKRTGQFAARRTTEQGTKTETTGLTYGLEELTAPEMYALIDISNQMLEDAAFDMEAEIRQESAEQFAVKEGAEFVSGTGIGEYEGILTNGSVAETVSGTAATIADSDGQANGLLTLKHAIKTAYAANATWIMNRTTIGSVRKLKDAQKNYIWMPGIAQGKPNSIDGDPYAEFPDMPSEGANLYPIAYGDYRRAYTIVDRISMEMLRDPYTQATSGNIRFIFRRRTGGKVVLAEAIRKLKCST</sequence>